<proteinExistence type="predicted"/>
<evidence type="ECO:0000313" key="1">
    <source>
        <dbReference type="EMBL" id="MFC6905640.1"/>
    </source>
</evidence>
<comment type="caution">
    <text evidence="1">The sequence shown here is derived from an EMBL/GenBank/DDBJ whole genome shotgun (WGS) entry which is preliminary data.</text>
</comment>
<gene>
    <name evidence="1" type="ORF">ACFQGH_10590</name>
</gene>
<name>A0ABD5V8Y2_9EURY</name>
<dbReference type="InterPro" id="IPR046243">
    <property type="entry name" value="DUF6276"/>
</dbReference>
<sequence length="131" mass="13990">MSCPTCGGEPLFVPAPELGAYLPGEPRVVAVCRTCLTVTPTEADATDDPESVAELSNALPDDPDAALAMALVVTLCESLALYRAELEELVTRVERAGTDPLLALDYLADDPDLAIALDVERRRPQLVQLLE</sequence>
<dbReference type="Proteomes" id="UP001596312">
    <property type="component" value="Unassembled WGS sequence"/>
</dbReference>
<organism evidence="1 2">
    <name type="scientific">Halalkalicoccus tibetensis</name>
    <dbReference type="NCBI Taxonomy" id="175632"/>
    <lineage>
        <taxon>Archaea</taxon>
        <taxon>Methanobacteriati</taxon>
        <taxon>Methanobacteriota</taxon>
        <taxon>Stenosarchaea group</taxon>
        <taxon>Halobacteria</taxon>
        <taxon>Halobacteriales</taxon>
        <taxon>Halococcaceae</taxon>
        <taxon>Halalkalicoccus</taxon>
    </lineage>
</organism>
<keyword evidence="2" id="KW-1185">Reference proteome</keyword>
<dbReference type="EMBL" id="JBHSXQ010000003">
    <property type="protein sequence ID" value="MFC6905640.1"/>
    <property type="molecule type" value="Genomic_DNA"/>
</dbReference>
<reference evidence="1 2" key="1">
    <citation type="journal article" date="2019" name="Int. J. Syst. Evol. Microbiol.">
        <title>The Global Catalogue of Microorganisms (GCM) 10K type strain sequencing project: providing services to taxonomists for standard genome sequencing and annotation.</title>
        <authorList>
            <consortium name="The Broad Institute Genomics Platform"/>
            <consortium name="The Broad Institute Genome Sequencing Center for Infectious Disease"/>
            <person name="Wu L."/>
            <person name="Ma J."/>
        </authorList>
    </citation>
    <scope>NUCLEOTIDE SEQUENCE [LARGE SCALE GENOMIC DNA]</scope>
    <source>
        <strain evidence="1 2">CGMCC 1.3240</strain>
    </source>
</reference>
<dbReference type="RefSeq" id="WP_340604161.1">
    <property type="nucleotide sequence ID" value="NZ_JBBMXV010000003.1"/>
</dbReference>
<accession>A0ABD5V8Y2</accession>
<dbReference type="AlphaFoldDB" id="A0ABD5V8Y2"/>
<protein>
    <submittedName>
        <fullName evidence="1">DUF6276 family protein</fullName>
    </submittedName>
</protein>
<dbReference type="Pfam" id="PF19792">
    <property type="entry name" value="DUF6276"/>
    <property type="match status" value="1"/>
</dbReference>
<evidence type="ECO:0000313" key="2">
    <source>
        <dbReference type="Proteomes" id="UP001596312"/>
    </source>
</evidence>